<comment type="caution">
    <text evidence="1">The sequence shown here is derived from an EMBL/GenBank/DDBJ whole genome shotgun (WGS) entry which is preliminary data.</text>
</comment>
<evidence type="ECO:0000313" key="2">
    <source>
        <dbReference type="Proteomes" id="UP000177080"/>
    </source>
</evidence>
<dbReference type="InterPro" id="IPR012657">
    <property type="entry name" value="23S_rRNA-intervening_sequence"/>
</dbReference>
<dbReference type="STRING" id="1797259.A2989_02980"/>
<sequence>MYFRFQNKIAYEKTLIFTKDIFNLTGKLPDYEKNGVIKQLRAMGTSVLQDIAEHYSSKGPDDSFHSLDRSIKTVAKIAAMIDLCHNLGYLSSPNHHSWTVYCEDLAKHLEEIRKSPPKK</sequence>
<organism evidence="1 2">
    <name type="scientific">Candidatus Amesbacteria bacterium RIFCSPLOWO2_01_FULL_48_25</name>
    <dbReference type="NCBI Taxonomy" id="1797259"/>
    <lineage>
        <taxon>Bacteria</taxon>
        <taxon>Candidatus Amesiibacteriota</taxon>
    </lineage>
</organism>
<accession>A0A1F4ZB75</accession>
<dbReference type="NCBIfam" id="TIGR02436">
    <property type="entry name" value="four helix bundle protein"/>
    <property type="match status" value="1"/>
</dbReference>
<dbReference type="Pfam" id="PF05635">
    <property type="entry name" value="23S_rRNA_IVP"/>
    <property type="match status" value="1"/>
</dbReference>
<dbReference type="AlphaFoldDB" id="A0A1F4ZB75"/>
<name>A0A1F4ZB75_9BACT</name>
<gene>
    <name evidence="1" type="ORF">A2989_02980</name>
</gene>
<dbReference type="Proteomes" id="UP000177080">
    <property type="component" value="Unassembled WGS sequence"/>
</dbReference>
<proteinExistence type="predicted"/>
<evidence type="ECO:0008006" key="3">
    <source>
        <dbReference type="Google" id="ProtNLM"/>
    </source>
</evidence>
<reference evidence="1 2" key="1">
    <citation type="journal article" date="2016" name="Nat. Commun.">
        <title>Thousands of microbial genomes shed light on interconnected biogeochemical processes in an aquifer system.</title>
        <authorList>
            <person name="Anantharaman K."/>
            <person name="Brown C.T."/>
            <person name="Hug L.A."/>
            <person name="Sharon I."/>
            <person name="Castelle C.J."/>
            <person name="Probst A.J."/>
            <person name="Thomas B.C."/>
            <person name="Singh A."/>
            <person name="Wilkins M.J."/>
            <person name="Karaoz U."/>
            <person name="Brodie E.L."/>
            <person name="Williams K.H."/>
            <person name="Hubbard S.S."/>
            <person name="Banfield J.F."/>
        </authorList>
    </citation>
    <scope>NUCLEOTIDE SEQUENCE [LARGE SCALE GENOMIC DNA]</scope>
</reference>
<dbReference type="EMBL" id="MEXN01000005">
    <property type="protein sequence ID" value="OGD03620.1"/>
    <property type="molecule type" value="Genomic_DNA"/>
</dbReference>
<protein>
    <recommendedName>
        <fullName evidence="3">Four helix bundle protein</fullName>
    </recommendedName>
</protein>
<dbReference type="SUPFAM" id="SSF158446">
    <property type="entry name" value="IVS-encoded protein-like"/>
    <property type="match status" value="1"/>
</dbReference>
<dbReference type="Gene3D" id="1.20.1440.60">
    <property type="entry name" value="23S rRNA-intervening sequence"/>
    <property type="match status" value="1"/>
</dbReference>
<dbReference type="InterPro" id="IPR036583">
    <property type="entry name" value="23S_rRNA_IVS_sf"/>
</dbReference>
<evidence type="ECO:0000313" key="1">
    <source>
        <dbReference type="EMBL" id="OGD03620.1"/>
    </source>
</evidence>